<dbReference type="EMBL" id="AAMT01000001">
    <property type="protein sequence ID" value="EAQ14720.1"/>
    <property type="molecule type" value="Genomic_DNA"/>
</dbReference>
<accession>A3V9X9</accession>
<keyword evidence="1" id="KW-0812">Transmembrane</keyword>
<feature type="transmembrane region" description="Helical" evidence="1">
    <location>
        <begin position="33"/>
        <end position="50"/>
    </location>
</feature>
<keyword evidence="1" id="KW-0472">Membrane</keyword>
<comment type="caution">
    <text evidence="2">The sequence shown here is derived from an EMBL/GenBank/DDBJ whole genome shotgun (WGS) entry which is preliminary data.</text>
</comment>
<evidence type="ECO:0000256" key="1">
    <source>
        <dbReference type="SAM" id="Phobius"/>
    </source>
</evidence>
<dbReference type="STRING" id="314271.RB2654_19093"/>
<gene>
    <name evidence="2" type="ORF">RB2654_19093</name>
</gene>
<dbReference type="Proteomes" id="UP000002931">
    <property type="component" value="Unassembled WGS sequence"/>
</dbReference>
<sequence length="129" mass="13714">MPMQMRFALISAGLLFVMPLLAGILKASVFWCLAIYAVFILNAAIGAKRVGREGGLKSMQTILITQGVMILIFYLIGRFINLIAMSGDRVDLTPLHYGIFAVIALAAIGAGLIASKKPATPAETDTSDA</sequence>
<evidence type="ECO:0000313" key="3">
    <source>
        <dbReference type="Proteomes" id="UP000002931"/>
    </source>
</evidence>
<dbReference type="HOGENOM" id="CLU_1946225_0_0_5"/>
<protein>
    <submittedName>
        <fullName evidence="2">Uncharacterized protein</fullName>
    </submittedName>
</protein>
<evidence type="ECO:0000313" key="2">
    <source>
        <dbReference type="EMBL" id="EAQ14720.1"/>
    </source>
</evidence>
<organism evidence="2 3">
    <name type="scientific">Maritimibacter alkaliphilus HTCC2654</name>
    <dbReference type="NCBI Taxonomy" id="314271"/>
    <lineage>
        <taxon>Bacteria</taxon>
        <taxon>Pseudomonadati</taxon>
        <taxon>Pseudomonadota</taxon>
        <taxon>Alphaproteobacteria</taxon>
        <taxon>Rhodobacterales</taxon>
        <taxon>Roseobacteraceae</taxon>
        <taxon>Maritimibacter</taxon>
    </lineage>
</organism>
<feature type="transmembrane region" description="Helical" evidence="1">
    <location>
        <begin position="95"/>
        <end position="114"/>
    </location>
</feature>
<dbReference type="AlphaFoldDB" id="A3V9X9"/>
<feature type="transmembrane region" description="Helical" evidence="1">
    <location>
        <begin position="62"/>
        <end position="83"/>
    </location>
</feature>
<name>A3V9X9_9RHOB</name>
<keyword evidence="1" id="KW-1133">Transmembrane helix</keyword>
<reference evidence="2 3" key="1">
    <citation type="journal article" date="2010" name="J. Bacteriol.">
        <title>Genome sequences of Pelagibaca bermudensis HTCC2601T and Maritimibacter alkaliphilus HTCC2654T, the type strains of two marine Roseobacter genera.</title>
        <authorList>
            <person name="Thrash J.C."/>
            <person name="Cho J.C."/>
            <person name="Ferriera S."/>
            <person name="Johnson J."/>
            <person name="Vergin K.L."/>
            <person name="Giovannoni S.J."/>
        </authorList>
    </citation>
    <scope>NUCLEOTIDE SEQUENCE [LARGE SCALE GENOMIC DNA]</scope>
    <source>
        <strain evidence="2 3">HTCC2654</strain>
    </source>
</reference>
<keyword evidence="3" id="KW-1185">Reference proteome</keyword>
<proteinExistence type="predicted"/>